<accession>A0A2T5RH00</accession>
<evidence type="ECO:0000313" key="2">
    <source>
        <dbReference type="EMBL" id="PTV94441.1"/>
    </source>
</evidence>
<dbReference type="PROSITE" id="PS50943">
    <property type="entry name" value="HTH_CROC1"/>
    <property type="match status" value="1"/>
</dbReference>
<comment type="caution">
    <text evidence="2">The sequence shown here is derived from an EMBL/GenBank/DDBJ whole genome shotgun (WGS) entry which is preliminary data.</text>
</comment>
<organism evidence="2 3">
    <name type="scientific">Halanaerobium saccharolyticum</name>
    <dbReference type="NCBI Taxonomy" id="43595"/>
    <lineage>
        <taxon>Bacteria</taxon>
        <taxon>Bacillati</taxon>
        <taxon>Bacillota</taxon>
        <taxon>Clostridia</taxon>
        <taxon>Halanaerobiales</taxon>
        <taxon>Halanaerobiaceae</taxon>
        <taxon>Halanaerobium</taxon>
    </lineage>
</organism>
<sequence>MDNQIWENLRKIRKNKNKSLKEVSNSIGINTSSLSRIETGNSPSVSFETIYNLADYYNVSLEKLATSNINEENLSDKDTDEITISREEMPYYSLAIEAKKEGLSVEDTKNLILLFRKITSEIQRRNIKDKYFDLALKAKGNGISEAEFSSMVDIMIKNKENDN</sequence>
<dbReference type="SUPFAM" id="SSF47413">
    <property type="entry name" value="lambda repressor-like DNA-binding domains"/>
    <property type="match status" value="1"/>
</dbReference>
<dbReference type="RefSeq" id="WP_108141780.1">
    <property type="nucleotide sequence ID" value="NZ_QAXS01000032.1"/>
</dbReference>
<dbReference type="GO" id="GO:0003677">
    <property type="term" value="F:DNA binding"/>
    <property type="evidence" value="ECO:0007669"/>
    <property type="project" value="InterPro"/>
</dbReference>
<dbReference type="InterPro" id="IPR001387">
    <property type="entry name" value="Cro/C1-type_HTH"/>
</dbReference>
<evidence type="ECO:0000313" key="3">
    <source>
        <dbReference type="Proteomes" id="UP000244089"/>
    </source>
</evidence>
<dbReference type="InterPro" id="IPR010982">
    <property type="entry name" value="Lambda_DNA-bd_dom_sf"/>
</dbReference>
<gene>
    <name evidence="2" type="ORF">C8C76_13215</name>
</gene>
<evidence type="ECO:0000259" key="1">
    <source>
        <dbReference type="PROSITE" id="PS50943"/>
    </source>
</evidence>
<feature type="domain" description="HTH cro/C1-type" evidence="1">
    <location>
        <begin position="9"/>
        <end position="64"/>
    </location>
</feature>
<dbReference type="Gene3D" id="1.10.260.40">
    <property type="entry name" value="lambda repressor-like DNA-binding domains"/>
    <property type="match status" value="1"/>
</dbReference>
<dbReference type="EMBL" id="QAXS01000032">
    <property type="protein sequence ID" value="PTV94441.1"/>
    <property type="molecule type" value="Genomic_DNA"/>
</dbReference>
<name>A0A2T5RH00_9FIRM</name>
<dbReference type="OrthoDB" id="72638at2"/>
<dbReference type="Proteomes" id="UP000244089">
    <property type="component" value="Unassembled WGS sequence"/>
</dbReference>
<dbReference type="SMART" id="SM00530">
    <property type="entry name" value="HTH_XRE"/>
    <property type="match status" value="1"/>
</dbReference>
<protein>
    <submittedName>
        <fullName evidence="2">Transcriptional regulator with XRE-family HTH domain</fullName>
    </submittedName>
</protein>
<dbReference type="Pfam" id="PF01381">
    <property type="entry name" value="HTH_3"/>
    <property type="match status" value="1"/>
</dbReference>
<proteinExistence type="predicted"/>
<reference evidence="2 3" key="1">
    <citation type="submission" date="2018-04" db="EMBL/GenBank/DDBJ databases">
        <title>Subsurface microbial communities from deep shales in Ohio and West Virginia, USA.</title>
        <authorList>
            <person name="Wrighton K."/>
        </authorList>
    </citation>
    <scope>NUCLEOTIDE SEQUENCE [LARGE SCALE GENOMIC DNA]</scope>
    <source>
        <strain evidence="2 3">WC1</strain>
    </source>
</reference>
<dbReference type="CDD" id="cd00093">
    <property type="entry name" value="HTH_XRE"/>
    <property type="match status" value="1"/>
</dbReference>
<dbReference type="AlphaFoldDB" id="A0A2T5RH00"/>